<feature type="signal peptide" evidence="1">
    <location>
        <begin position="1"/>
        <end position="20"/>
    </location>
</feature>
<reference evidence="2" key="1">
    <citation type="journal article" date="2020" name="Nat. Commun.">
        <title>Large-scale genome sequencing of mycorrhizal fungi provides insights into the early evolution of symbiotic traits.</title>
        <authorList>
            <person name="Miyauchi S."/>
            <person name="Kiss E."/>
            <person name="Kuo A."/>
            <person name="Drula E."/>
            <person name="Kohler A."/>
            <person name="Sanchez-Garcia M."/>
            <person name="Morin E."/>
            <person name="Andreopoulos B."/>
            <person name="Barry K.W."/>
            <person name="Bonito G."/>
            <person name="Buee M."/>
            <person name="Carver A."/>
            <person name="Chen C."/>
            <person name="Cichocki N."/>
            <person name="Clum A."/>
            <person name="Culley D."/>
            <person name="Crous P.W."/>
            <person name="Fauchery L."/>
            <person name="Girlanda M."/>
            <person name="Hayes R.D."/>
            <person name="Keri Z."/>
            <person name="LaButti K."/>
            <person name="Lipzen A."/>
            <person name="Lombard V."/>
            <person name="Magnuson J."/>
            <person name="Maillard F."/>
            <person name="Murat C."/>
            <person name="Nolan M."/>
            <person name="Ohm R.A."/>
            <person name="Pangilinan J."/>
            <person name="Pereira M.F."/>
            <person name="Perotto S."/>
            <person name="Peter M."/>
            <person name="Pfister S."/>
            <person name="Riley R."/>
            <person name="Sitrit Y."/>
            <person name="Stielow J.B."/>
            <person name="Szollosi G."/>
            <person name="Zifcakova L."/>
            <person name="Stursova M."/>
            <person name="Spatafora J.W."/>
            <person name="Tedersoo L."/>
            <person name="Vaario L.M."/>
            <person name="Yamada A."/>
            <person name="Yan M."/>
            <person name="Wang P."/>
            <person name="Xu J."/>
            <person name="Bruns T."/>
            <person name="Baldrian P."/>
            <person name="Vilgalys R."/>
            <person name="Dunand C."/>
            <person name="Henrissat B."/>
            <person name="Grigoriev I.V."/>
            <person name="Hibbett D."/>
            <person name="Nagy L.G."/>
            <person name="Martin F.M."/>
        </authorList>
    </citation>
    <scope>NUCLEOTIDE SEQUENCE</scope>
    <source>
        <strain evidence="2">UP504</strain>
    </source>
</reference>
<evidence type="ECO:0000313" key="2">
    <source>
        <dbReference type="EMBL" id="KAF9509636.1"/>
    </source>
</evidence>
<keyword evidence="3" id="KW-1185">Reference proteome</keyword>
<organism evidence="2 3">
    <name type="scientific">Hydnum rufescens UP504</name>
    <dbReference type="NCBI Taxonomy" id="1448309"/>
    <lineage>
        <taxon>Eukaryota</taxon>
        <taxon>Fungi</taxon>
        <taxon>Dikarya</taxon>
        <taxon>Basidiomycota</taxon>
        <taxon>Agaricomycotina</taxon>
        <taxon>Agaricomycetes</taxon>
        <taxon>Cantharellales</taxon>
        <taxon>Hydnaceae</taxon>
        <taxon>Hydnum</taxon>
    </lineage>
</organism>
<dbReference type="AlphaFoldDB" id="A0A9P6APR4"/>
<evidence type="ECO:0000256" key="1">
    <source>
        <dbReference type="SAM" id="SignalP"/>
    </source>
</evidence>
<comment type="caution">
    <text evidence="2">The sequence shown here is derived from an EMBL/GenBank/DDBJ whole genome shotgun (WGS) entry which is preliminary data.</text>
</comment>
<sequence>MMVSAGPFVFFLAIISIVAASPIDRRDVPTSICTTIASGTLRTTNGHNVHFVDDTLTFGSAPLAVEFQSCQPNFGRYDGQDGRPIGGHIYVPSTKKCLTIASGAPIPFTVSQQPCETVDDSRQTFSNFIKQSDDKIYYVGNTQVDGSTIFHGDVCPSGYFGPVSSATSGTAALHCVNDPHVVGFNI</sequence>
<dbReference type="EMBL" id="MU129031">
    <property type="protein sequence ID" value="KAF9509636.1"/>
    <property type="molecule type" value="Genomic_DNA"/>
</dbReference>
<dbReference type="OrthoDB" id="3349148at2759"/>
<evidence type="ECO:0000313" key="3">
    <source>
        <dbReference type="Proteomes" id="UP000886523"/>
    </source>
</evidence>
<protein>
    <submittedName>
        <fullName evidence="2">Uncharacterized protein</fullName>
    </submittedName>
</protein>
<name>A0A9P6APR4_9AGAM</name>
<keyword evidence="1" id="KW-0732">Signal</keyword>
<feature type="chain" id="PRO_5040262064" evidence="1">
    <location>
        <begin position="21"/>
        <end position="186"/>
    </location>
</feature>
<accession>A0A9P6APR4</accession>
<dbReference type="Proteomes" id="UP000886523">
    <property type="component" value="Unassembled WGS sequence"/>
</dbReference>
<proteinExistence type="predicted"/>
<gene>
    <name evidence="2" type="ORF">BS47DRAFT_1384303</name>
</gene>